<gene>
    <name evidence="1" type="ORF">B7R22_13170</name>
</gene>
<accession>A0A3E0VV87</accession>
<sequence length="151" mass="17085">MVKESDSRRRHILSTLCGLGVRVRVYRATGLKNAVARERCLRAIACDSVSNAYRWIVLEGDDSIEKLDRLILGRALAHTSGSRVGYRHDVASSEPILWIPDSGCGRLSVRARRRMEHANQADDRRRDRPVRLNAKLGAPTVRKATEHTFLR</sequence>
<evidence type="ECO:0000313" key="1">
    <source>
        <dbReference type="EMBL" id="RFA13600.1"/>
    </source>
</evidence>
<proteinExistence type="predicted"/>
<organism evidence="1 2">
    <name type="scientific">Subtercola boreus</name>
    <dbReference type="NCBI Taxonomy" id="120213"/>
    <lineage>
        <taxon>Bacteria</taxon>
        <taxon>Bacillati</taxon>
        <taxon>Actinomycetota</taxon>
        <taxon>Actinomycetes</taxon>
        <taxon>Micrococcales</taxon>
        <taxon>Microbacteriaceae</taxon>
        <taxon>Subtercola</taxon>
    </lineage>
</organism>
<comment type="caution">
    <text evidence="1">The sequence shown here is derived from an EMBL/GenBank/DDBJ whole genome shotgun (WGS) entry which is preliminary data.</text>
</comment>
<reference evidence="1 2" key="1">
    <citation type="submission" date="2017-04" db="EMBL/GenBank/DDBJ databases">
        <title>Comparative genome analysis of Subtercola boreus.</title>
        <authorList>
            <person name="Cho Y.-J."/>
            <person name="Cho A."/>
            <person name="Kim O.-S."/>
            <person name="Lee J.-I."/>
        </authorList>
    </citation>
    <scope>NUCLEOTIDE SEQUENCE [LARGE SCALE GENOMIC DNA]</scope>
    <source>
        <strain evidence="1 2">P27479</strain>
    </source>
</reference>
<evidence type="ECO:0000313" key="2">
    <source>
        <dbReference type="Proteomes" id="UP000256541"/>
    </source>
</evidence>
<dbReference type="EMBL" id="NBXB01000034">
    <property type="protein sequence ID" value="RFA13600.1"/>
    <property type="molecule type" value="Genomic_DNA"/>
</dbReference>
<protein>
    <submittedName>
        <fullName evidence="1">Uncharacterized protein</fullName>
    </submittedName>
</protein>
<dbReference type="AlphaFoldDB" id="A0A3E0VV87"/>
<dbReference type="Proteomes" id="UP000256541">
    <property type="component" value="Unassembled WGS sequence"/>
</dbReference>
<name>A0A3E0VV87_9MICO</name>